<dbReference type="EMBL" id="CAIZ01000108">
    <property type="protein sequence ID" value="CCH69855.1"/>
    <property type="molecule type" value="Genomic_DNA"/>
</dbReference>
<evidence type="ECO:0000313" key="1">
    <source>
        <dbReference type="EMBL" id="CCH69855.1"/>
    </source>
</evidence>
<comment type="caution">
    <text evidence="1">The sequence shown here is derived from an EMBL/GenBank/DDBJ whole genome shotgun (WGS) entry which is preliminary data.</text>
</comment>
<dbReference type="Proteomes" id="UP000013167">
    <property type="component" value="Unassembled WGS sequence"/>
</dbReference>
<dbReference type="HOGENOM" id="CLU_2959314_0_0_11"/>
<organism evidence="1 2">
    <name type="scientific">Phycicoccus elongatus Lp2</name>
    <dbReference type="NCBI Taxonomy" id="1193181"/>
    <lineage>
        <taxon>Bacteria</taxon>
        <taxon>Bacillati</taxon>
        <taxon>Actinomycetota</taxon>
        <taxon>Actinomycetes</taxon>
        <taxon>Micrococcales</taxon>
        <taxon>Intrasporangiaceae</taxon>
        <taxon>Phycicoccus</taxon>
    </lineage>
</organism>
<gene>
    <name evidence="1" type="ORF">BN10_40011</name>
</gene>
<dbReference type="STRING" id="1193181.BN10_40011"/>
<accession>N0E2B5</accession>
<dbReference type="AlphaFoldDB" id="N0E2B5"/>
<protein>
    <recommendedName>
        <fullName evidence="3">SGNH domain-containing protein</fullName>
    </recommendedName>
</protein>
<evidence type="ECO:0008006" key="3">
    <source>
        <dbReference type="Google" id="ProtNLM"/>
    </source>
</evidence>
<proteinExistence type="predicted"/>
<evidence type="ECO:0000313" key="2">
    <source>
        <dbReference type="Proteomes" id="UP000013167"/>
    </source>
</evidence>
<reference evidence="1 2" key="1">
    <citation type="journal article" date="2013" name="ISME J.">
        <title>A metabolic model for members of the genus Tetrasphaera involved in enhanced biological phosphorus removal.</title>
        <authorList>
            <person name="Kristiansen R."/>
            <person name="Nguyen H.T.T."/>
            <person name="Saunders A.M."/>
            <person name="Nielsen J.L."/>
            <person name="Wimmer R."/>
            <person name="Le V.Q."/>
            <person name="McIlroy S.J."/>
            <person name="Petrovski S."/>
            <person name="Seviour R.J."/>
            <person name="Calteau A."/>
            <person name="Nielsen K.L."/>
            <person name="Nielsen P.H."/>
        </authorList>
    </citation>
    <scope>NUCLEOTIDE SEQUENCE [LARGE SCALE GENOMIC DNA]</scope>
    <source>
        <strain evidence="1 2">Lp2</strain>
    </source>
</reference>
<name>N0E2B5_9MICO</name>
<sequence length="59" mass="6239">MPTSSFVGFTDAICPGTTCPLVIGHVVVHRAGDHLTATYAATLGDRVIAEVNRVLDRES</sequence>
<keyword evidence="2" id="KW-1185">Reference proteome</keyword>